<dbReference type="AlphaFoldDB" id="A0AAN8JQN4"/>
<keyword evidence="22" id="KW-1185">Reference proteome</keyword>
<reference evidence="21 22" key="1">
    <citation type="submission" date="2024-01" db="EMBL/GenBank/DDBJ databases">
        <title>The genome of the rayed Mediterranean limpet Patella caerulea (Linnaeus, 1758).</title>
        <authorList>
            <person name="Anh-Thu Weber A."/>
            <person name="Halstead-Nussloch G."/>
        </authorList>
    </citation>
    <scope>NUCLEOTIDE SEQUENCE [LARGE SCALE GENOMIC DNA]</scope>
    <source>
        <strain evidence="21">AATW-2023a</strain>
        <tissue evidence="21">Whole specimen</tissue>
    </source>
</reference>
<keyword evidence="8" id="KW-0812">Transmembrane</keyword>
<dbReference type="InterPro" id="IPR043189">
    <property type="entry name" value="B4GAT1"/>
</dbReference>
<evidence type="ECO:0000256" key="9">
    <source>
        <dbReference type="ARBA" id="ARBA00022723"/>
    </source>
</evidence>
<keyword evidence="15" id="KW-0464">Manganese</keyword>
<evidence type="ECO:0000256" key="3">
    <source>
        <dbReference type="ARBA" id="ARBA00004922"/>
    </source>
</evidence>
<dbReference type="PANTHER" id="PTHR46420">
    <property type="entry name" value="BETA-1,4-GLUCURONYLTRANSFERASE 1"/>
    <property type="match status" value="1"/>
</dbReference>
<keyword evidence="14" id="KW-0325">Glycoprotein</keyword>
<evidence type="ECO:0000256" key="18">
    <source>
        <dbReference type="ARBA" id="ARBA00032181"/>
    </source>
</evidence>
<evidence type="ECO:0000256" key="17">
    <source>
        <dbReference type="ARBA" id="ARBA00032175"/>
    </source>
</evidence>
<evidence type="ECO:0000256" key="5">
    <source>
        <dbReference type="ARBA" id="ARBA00017962"/>
    </source>
</evidence>
<dbReference type="GO" id="GO:0046872">
    <property type="term" value="F:metal ion binding"/>
    <property type="evidence" value="ECO:0007669"/>
    <property type="project" value="UniProtKB-KW"/>
</dbReference>
<name>A0AAN8JQN4_PATCE</name>
<evidence type="ECO:0000256" key="11">
    <source>
        <dbReference type="ARBA" id="ARBA00022989"/>
    </source>
</evidence>
<gene>
    <name evidence="21" type="ORF">SNE40_010533</name>
</gene>
<evidence type="ECO:0000256" key="20">
    <source>
        <dbReference type="ARBA" id="ARBA00047852"/>
    </source>
</evidence>
<dbReference type="Gene3D" id="3.90.550.10">
    <property type="entry name" value="Spore Coat Polysaccharide Biosynthesis Protein SpsA, Chain A"/>
    <property type="match status" value="1"/>
</dbReference>
<evidence type="ECO:0000256" key="1">
    <source>
        <dbReference type="ARBA" id="ARBA00001936"/>
    </source>
</evidence>
<dbReference type="GO" id="GO:0015020">
    <property type="term" value="F:glucuronosyltransferase activity"/>
    <property type="evidence" value="ECO:0007669"/>
    <property type="project" value="InterPro"/>
</dbReference>
<keyword evidence="10" id="KW-0735">Signal-anchor</keyword>
<proteinExistence type="inferred from homology"/>
<keyword evidence="6" id="KW-0328">Glycosyltransferase</keyword>
<keyword evidence="9" id="KW-0479">Metal-binding</keyword>
<evidence type="ECO:0000256" key="13">
    <source>
        <dbReference type="ARBA" id="ARBA00023136"/>
    </source>
</evidence>
<dbReference type="PANTHER" id="PTHR46420:SF1">
    <property type="entry name" value="BETA-1,4-GLUCURONYLTRANSFERASE 1"/>
    <property type="match status" value="1"/>
</dbReference>
<comment type="cofactor">
    <cofactor evidence="1">
        <name>Mn(2+)</name>
        <dbReference type="ChEBI" id="CHEBI:29035"/>
    </cofactor>
</comment>
<evidence type="ECO:0000313" key="21">
    <source>
        <dbReference type="EMBL" id="KAK6182972.1"/>
    </source>
</evidence>
<keyword evidence="11" id="KW-1133">Transmembrane helix</keyword>
<accession>A0AAN8JQN4</accession>
<evidence type="ECO:0000256" key="2">
    <source>
        <dbReference type="ARBA" id="ARBA00004323"/>
    </source>
</evidence>
<sequence length="374" mass="44119">MSLLSKLESKETEDFSQINKVLLEIESKVRKPHRLDKSGTYNVIPNVIQASRRPTMNSENLTIITQCTSNHLHHLVELTEFFQGPISVAVFTYVNDVQNAVRSIAYYHFCNKFIRRFVTFHMVYPTDTPPINSPSWDVTFDCDTPPTNTDSANYAIEGIEYPHNLLRNLALKYSRTSHILVIDIDMIPSPNLKEVFMKNQKNYFLKKTTFISRSAHVVPAFELKNGYDVPKNRMELIDLWEKNIIRPFYEEACWKCQKYTDYDKWRASESELTSAYHADFHDPWEPFYIAAKSVPQYDERFKQYGFNRISQICEMHIAGYQFSVLTDVFLVHKGFKHTQEFHKTKNDELDKNRILFRKFKNELKAKYQESVRRC</sequence>
<comment type="subcellular location">
    <subcellularLocation>
        <location evidence="2">Golgi apparatus membrane</location>
        <topology evidence="2">Single-pass type II membrane protein</topology>
    </subcellularLocation>
</comment>
<evidence type="ECO:0000256" key="12">
    <source>
        <dbReference type="ARBA" id="ARBA00023034"/>
    </source>
</evidence>
<evidence type="ECO:0000256" key="16">
    <source>
        <dbReference type="ARBA" id="ARBA00030723"/>
    </source>
</evidence>
<comment type="similarity">
    <text evidence="4">Belongs to the glycosyltransferase 49 family.</text>
</comment>
<dbReference type="Pfam" id="PF13896">
    <property type="entry name" value="Glyco_transf_49"/>
    <property type="match status" value="1"/>
</dbReference>
<keyword evidence="13" id="KW-0472">Membrane</keyword>
<organism evidence="21 22">
    <name type="scientific">Patella caerulea</name>
    <name type="common">Rayed Mediterranean limpet</name>
    <dbReference type="NCBI Taxonomy" id="87958"/>
    <lineage>
        <taxon>Eukaryota</taxon>
        <taxon>Metazoa</taxon>
        <taxon>Spiralia</taxon>
        <taxon>Lophotrochozoa</taxon>
        <taxon>Mollusca</taxon>
        <taxon>Gastropoda</taxon>
        <taxon>Patellogastropoda</taxon>
        <taxon>Patelloidea</taxon>
        <taxon>Patellidae</taxon>
        <taxon>Patella</taxon>
    </lineage>
</organism>
<evidence type="ECO:0000256" key="7">
    <source>
        <dbReference type="ARBA" id="ARBA00022679"/>
    </source>
</evidence>
<comment type="pathway">
    <text evidence="3">Protein modification; protein glycosylation.</text>
</comment>
<evidence type="ECO:0000256" key="14">
    <source>
        <dbReference type="ARBA" id="ARBA00023180"/>
    </source>
</evidence>
<evidence type="ECO:0000256" key="15">
    <source>
        <dbReference type="ARBA" id="ARBA00023211"/>
    </source>
</evidence>
<dbReference type="Proteomes" id="UP001347796">
    <property type="component" value="Unassembled WGS sequence"/>
</dbReference>
<evidence type="ECO:0000256" key="19">
    <source>
        <dbReference type="ARBA" id="ARBA00033291"/>
    </source>
</evidence>
<dbReference type="EMBL" id="JAZGQO010000007">
    <property type="protein sequence ID" value="KAK6182972.1"/>
    <property type="molecule type" value="Genomic_DNA"/>
</dbReference>
<comment type="catalytic activity">
    <reaction evidence="20">
        <text>3-O-[beta-D-Xyl-(1-&gt;4)-Rib-ol-P-Rib-ol-P-3-beta-D-GalNAc-(1-&gt;3)-beta-D-GlcNAc-(1-&gt;4)-(O-6-P-alpha-D-Man)]-Thr-[protein] + UDP-alpha-D-glucuronate = 3-O-[beta-D-GlcA-(1-&gt;3)-beta-D-Xyl-(1-&gt;4)-Rib-ol-P-Rib-ol-P-3-beta-D-GalNAc-(1-&gt;3)-beta-D-GlcNAc-(1-&gt;4)-(O-6-P-alpha-D-Man)]-Thr-[protein] + UDP + H(+)</text>
        <dbReference type="Rhea" id="RHEA:46860"/>
        <dbReference type="Rhea" id="RHEA-COMP:15023"/>
        <dbReference type="Rhea" id="RHEA-COMP:17482"/>
        <dbReference type="ChEBI" id="CHEBI:15378"/>
        <dbReference type="ChEBI" id="CHEBI:58052"/>
        <dbReference type="ChEBI" id="CHEBI:58223"/>
        <dbReference type="ChEBI" id="CHEBI:142405"/>
        <dbReference type="ChEBI" id="CHEBI:177336"/>
    </reaction>
</comment>
<keyword evidence="12" id="KW-0333">Golgi apparatus</keyword>
<keyword evidence="7" id="KW-0808">Transferase</keyword>
<comment type="caution">
    <text evidence="21">The sequence shown here is derived from an EMBL/GenBank/DDBJ whole genome shotgun (WGS) entry which is preliminary data.</text>
</comment>
<dbReference type="InterPro" id="IPR029044">
    <property type="entry name" value="Nucleotide-diphossugar_trans"/>
</dbReference>
<evidence type="ECO:0000256" key="4">
    <source>
        <dbReference type="ARBA" id="ARBA00008539"/>
    </source>
</evidence>
<evidence type="ECO:0000256" key="10">
    <source>
        <dbReference type="ARBA" id="ARBA00022968"/>
    </source>
</evidence>
<evidence type="ECO:0000313" key="22">
    <source>
        <dbReference type="Proteomes" id="UP001347796"/>
    </source>
</evidence>
<dbReference type="GO" id="GO:0035269">
    <property type="term" value="P:protein O-linked glycosylation via mannose"/>
    <property type="evidence" value="ECO:0007669"/>
    <property type="project" value="TreeGrafter"/>
</dbReference>
<dbReference type="GO" id="GO:0000139">
    <property type="term" value="C:Golgi membrane"/>
    <property type="evidence" value="ECO:0007669"/>
    <property type="project" value="UniProtKB-SubCell"/>
</dbReference>
<evidence type="ECO:0000256" key="6">
    <source>
        <dbReference type="ARBA" id="ARBA00022676"/>
    </source>
</evidence>
<protein>
    <recommendedName>
        <fullName evidence="5">Beta-1,4-glucuronyltransferase 1</fullName>
    </recommendedName>
    <alternativeName>
        <fullName evidence="16">I-beta-1,3-N-acetylglucosaminyltransferase</fullName>
    </alternativeName>
    <alternativeName>
        <fullName evidence="19">N-acetyllactosaminide beta-1,3-N-acetylglucosaminyltransferase</fullName>
    </alternativeName>
    <alternativeName>
        <fullName evidence="17">Poly-N-acetyllactosamine extension enzyme</fullName>
    </alternativeName>
    <alternativeName>
        <fullName evidence="18">UDP-GlcNAc:betaGal beta-1,3-N-acetylglucosaminyltransferase 1</fullName>
    </alternativeName>
</protein>
<evidence type="ECO:0000256" key="8">
    <source>
        <dbReference type="ARBA" id="ARBA00022692"/>
    </source>
</evidence>